<evidence type="ECO:0000313" key="2">
    <source>
        <dbReference type="Proteomes" id="UP001232063"/>
    </source>
</evidence>
<dbReference type="Proteomes" id="UP001232063">
    <property type="component" value="Unassembled WGS sequence"/>
</dbReference>
<name>A0AAE3RDS7_9BACT</name>
<comment type="caution">
    <text evidence="1">The sequence shown here is derived from an EMBL/GenBank/DDBJ whole genome shotgun (WGS) entry which is preliminary data.</text>
</comment>
<organism evidence="1 2">
    <name type="scientific">Xanthocytophaga agilis</name>
    <dbReference type="NCBI Taxonomy" id="3048010"/>
    <lineage>
        <taxon>Bacteria</taxon>
        <taxon>Pseudomonadati</taxon>
        <taxon>Bacteroidota</taxon>
        <taxon>Cytophagia</taxon>
        <taxon>Cytophagales</taxon>
        <taxon>Rhodocytophagaceae</taxon>
        <taxon>Xanthocytophaga</taxon>
    </lineage>
</organism>
<keyword evidence="2" id="KW-1185">Reference proteome</keyword>
<accession>A0AAE3RDS7</accession>
<evidence type="ECO:0000313" key="1">
    <source>
        <dbReference type="EMBL" id="MDJ1506892.1"/>
    </source>
</evidence>
<dbReference type="EMBL" id="JASJOU010000031">
    <property type="protein sequence ID" value="MDJ1506892.1"/>
    <property type="molecule type" value="Genomic_DNA"/>
</dbReference>
<dbReference type="AlphaFoldDB" id="A0AAE3RDS7"/>
<sequence length="139" mass="16099">MNKLLGIGIFSVLSILTGCNKPYYTIKKQTTNKLLLLKLKNETIDSIPFFSEKYSRFYVKSNSIFITDITSSINIIYIHLRKITIENNKLSRASPKSKIILSINPEYDRLIRLSFNKESLFTRVYKNGNMIEQIVPLTD</sequence>
<reference evidence="1" key="1">
    <citation type="submission" date="2023-05" db="EMBL/GenBank/DDBJ databases">
        <authorList>
            <person name="Zhang X."/>
        </authorList>
    </citation>
    <scope>NUCLEOTIDE SEQUENCE</scope>
    <source>
        <strain evidence="1">BD1B2-1</strain>
    </source>
</reference>
<dbReference type="RefSeq" id="WP_314520187.1">
    <property type="nucleotide sequence ID" value="NZ_JASJOU010000031.1"/>
</dbReference>
<protein>
    <recommendedName>
        <fullName evidence="3">Lipoprotein</fullName>
    </recommendedName>
</protein>
<evidence type="ECO:0008006" key="3">
    <source>
        <dbReference type="Google" id="ProtNLM"/>
    </source>
</evidence>
<gene>
    <name evidence="1" type="ORF">QNI22_40020</name>
</gene>
<proteinExistence type="predicted"/>
<dbReference type="PROSITE" id="PS51257">
    <property type="entry name" value="PROKAR_LIPOPROTEIN"/>
    <property type="match status" value="1"/>
</dbReference>